<evidence type="ECO:0000313" key="2">
    <source>
        <dbReference type="EMBL" id="KAG7503258.1"/>
    </source>
</evidence>
<name>A0AAV6RD33_SOLSE</name>
<sequence length="120" mass="13449">MSALLVLGHILVFSLGRWRTLVCFVFLAASGGQHTHTHAQGRLAEEQRLILHSVCELLWPPSESWSRDEKNRLMSIMKLTSAEARDTSRTTLLIVLSIYFTSAATCKCSIHLPTNLSKQL</sequence>
<evidence type="ECO:0008006" key="4">
    <source>
        <dbReference type="Google" id="ProtNLM"/>
    </source>
</evidence>
<accession>A0AAV6RD33</accession>
<dbReference type="AlphaFoldDB" id="A0AAV6RD33"/>
<keyword evidence="3" id="KW-1185">Reference proteome</keyword>
<evidence type="ECO:0000313" key="3">
    <source>
        <dbReference type="Proteomes" id="UP000693946"/>
    </source>
</evidence>
<organism evidence="2 3">
    <name type="scientific">Solea senegalensis</name>
    <name type="common">Senegalese sole</name>
    <dbReference type="NCBI Taxonomy" id="28829"/>
    <lineage>
        <taxon>Eukaryota</taxon>
        <taxon>Metazoa</taxon>
        <taxon>Chordata</taxon>
        <taxon>Craniata</taxon>
        <taxon>Vertebrata</taxon>
        <taxon>Euteleostomi</taxon>
        <taxon>Actinopterygii</taxon>
        <taxon>Neopterygii</taxon>
        <taxon>Teleostei</taxon>
        <taxon>Neoteleostei</taxon>
        <taxon>Acanthomorphata</taxon>
        <taxon>Carangaria</taxon>
        <taxon>Pleuronectiformes</taxon>
        <taxon>Pleuronectoidei</taxon>
        <taxon>Soleidae</taxon>
        <taxon>Solea</taxon>
    </lineage>
</organism>
<proteinExistence type="predicted"/>
<dbReference type="Proteomes" id="UP000693946">
    <property type="component" value="Linkage Group LG2"/>
</dbReference>
<gene>
    <name evidence="2" type="ORF">JOB18_034577</name>
</gene>
<protein>
    <recommendedName>
        <fullName evidence="4">Secreted protein</fullName>
    </recommendedName>
</protein>
<feature type="signal peptide" evidence="1">
    <location>
        <begin position="1"/>
        <end position="16"/>
    </location>
</feature>
<dbReference type="EMBL" id="JAGKHQ010000012">
    <property type="protein sequence ID" value="KAG7503258.1"/>
    <property type="molecule type" value="Genomic_DNA"/>
</dbReference>
<feature type="chain" id="PRO_5043966898" description="Secreted protein" evidence="1">
    <location>
        <begin position="17"/>
        <end position="120"/>
    </location>
</feature>
<evidence type="ECO:0000256" key="1">
    <source>
        <dbReference type="SAM" id="SignalP"/>
    </source>
</evidence>
<reference evidence="2 3" key="1">
    <citation type="journal article" date="2021" name="Sci. Rep.">
        <title>Chromosome anchoring in Senegalese sole (Solea senegalensis) reveals sex-associated markers and genome rearrangements in flatfish.</title>
        <authorList>
            <person name="Guerrero-Cozar I."/>
            <person name="Gomez-Garrido J."/>
            <person name="Berbel C."/>
            <person name="Martinez-Blanch J.F."/>
            <person name="Alioto T."/>
            <person name="Claros M.G."/>
            <person name="Gagnaire P.A."/>
            <person name="Manchado M."/>
        </authorList>
    </citation>
    <scope>NUCLEOTIDE SEQUENCE [LARGE SCALE GENOMIC DNA]</scope>
    <source>
        <strain evidence="2">Sse05_10M</strain>
    </source>
</reference>
<comment type="caution">
    <text evidence="2">The sequence shown here is derived from an EMBL/GenBank/DDBJ whole genome shotgun (WGS) entry which is preliminary data.</text>
</comment>
<keyword evidence="1" id="KW-0732">Signal</keyword>